<evidence type="ECO:0000259" key="3">
    <source>
        <dbReference type="PROSITE" id="PS51000"/>
    </source>
</evidence>
<evidence type="ECO:0000256" key="2">
    <source>
        <dbReference type="ARBA" id="ARBA00023163"/>
    </source>
</evidence>
<dbReference type="EMBL" id="QUAJ01000004">
    <property type="protein sequence ID" value="REI42486.1"/>
    <property type="molecule type" value="Genomic_DNA"/>
</dbReference>
<dbReference type="PANTHER" id="PTHR30363:SF44">
    <property type="entry name" value="AGA OPERON TRANSCRIPTIONAL REPRESSOR-RELATED"/>
    <property type="match status" value="1"/>
</dbReference>
<keyword evidence="2" id="KW-0804">Transcription</keyword>
<reference evidence="4 5" key="1">
    <citation type="submission" date="2018-08" db="EMBL/GenBank/DDBJ databases">
        <title>Draft genome sequence of Psychrilyobacter sp. strain SD5 isolated from Black Sea water.</title>
        <authorList>
            <person name="Yadav S."/>
            <person name="Villanueva L."/>
            <person name="Damste J.S.S."/>
        </authorList>
    </citation>
    <scope>NUCLEOTIDE SEQUENCE [LARGE SCALE GENOMIC DNA]</scope>
    <source>
        <strain evidence="4 5">SD5</strain>
    </source>
</reference>
<feature type="domain" description="HTH deoR-type" evidence="3">
    <location>
        <begin position="3"/>
        <end position="58"/>
    </location>
</feature>
<keyword evidence="5" id="KW-1185">Reference proteome</keyword>
<dbReference type="SUPFAM" id="SSF100950">
    <property type="entry name" value="NagB/RpiA/CoA transferase-like"/>
    <property type="match status" value="1"/>
</dbReference>
<dbReference type="InterPro" id="IPR050313">
    <property type="entry name" value="Carb_Metab_HTH_regulators"/>
</dbReference>
<proteinExistence type="predicted"/>
<comment type="caution">
    <text evidence="4">The sequence shown here is derived from an EMBL/GenBank/DDBJ whole genome shotgun (WGS) entry which is preliminary data.</text>
</comment>
<dbReference type="Proteomes" id="UP000263486">
    <property type="component" value="Unassembled WGS sequence"/>
</dbReference>
<evidence type="ECO:0000313" key="4">
    <source>
        <dbReference type="EMBL" id="REI42486.1"/>
    </source>
</evidence>
<dbReference type="InterPro" id="IPR037171">
    <property type="entry name" value="NagB/RpiA_transferase-like"/>
</dbReference>
<dbReference type="PANTHER" id="PTHR30363">
    <property type="entry name" value="HTH-TYPE TRANSCRIPTIONAL REGULATOR SRLR-RELATED"/>
    <property type="match status" value="1"/>
</dbReference>
<dbReference type="Pfam" id="PF08220">
    <property type="entry name" value="HTH_DeoR"/>
    <property type="match status" value="1"/>
</dbReference>
<dbReference type="PRINTS" id="PR00037">
    <property type="entry name" value="HTHLACR"/>
</dbReference>
<dbReference type="SMART" id="SM01134">
    <property type="entry name" value="DeoRC"/>
    <property type="match status" value="1"/>
</dbReference>
<dbReference type="Pfam" id="PF00455">
    <property type="entry name" value="DeoRC"/>
    <property type="match status" value="1"/>
</dbReference>
<dbReference type="Gene3D" id="1.10.10.10">
    <property type="entry name" value="Winged helix-like DNA-binding domain superfamily/Winged helix DNA-binding domain"/>
    <property type="match status" value="1"/>
</dbReference>
<dbReference type="SMART" id="SM00420">
    <property type="entry name" value="HTH_DEOR"/>
    <property type="match status" value="1"/>
</dbReference>
<organism evidence="4 5">
    <name type="scientific">Psychrilyobacter piezotolerans</name>
    <dbReference type="NCBI Taxonomy" id="2293438"/>
    <lineage>
        <taxon>Bacteria</taxon>
        <taxon>Fusobacteriati</taxon>
        <taxon>Fusobacteriota</taxon>
        <taxon>Fusobacteriia</taxon>
        <taxon>Fusobacteriales</taxon>
        <taxon>Fusobacteriaceae</taxon>
        <taxon>Psychrilyobacter</taxon>
    </lineage>
</organism>
<dbReference type="SUPFAM" id="SSF46785">
    <property type="entry name" value="Winged helix' DNA-binding domain"/>
    <property type="match status" value="1"/>
</dbReference>
<evidence type="ECO:0000256" key="1">
    <source>
        <dbReference type="ARBA" id="ARBA00023015"/>
    </source>
</evidence>
<dbReference type="PROSITE" id="PS51000">
    <property type="entry name" value="HTH_DEOR_2"/>
    <property type="match status" value="1"/>
</dbReference>
<sequence length="253" mass="28295">MFAQERRSEILKILMNKTKVRVKELSLNFDVSEVIIRKDLKLLEEEGKLERTHGGAILKKEIPVDISLNHRKVVNLGGKKKITNKLYKIIEDGEIVFLDSSSTNLLLAEKLAESPKKITVVTNMLDIMKCLDGVDKIELIGIGGTYHSVLGIFLGGLALDSVLKINTQKLFLGGTGIDVQKGNISIIDSNEATLKKAMIQMASKVYFVCEKDKFHSYGIYNFGTIDDLDAVVVDEKPEKQFEEKLRENGVEII</sequence>
<dbReference type="InterPro" id="IPR036388">
    <property type="entry name" value="WH-like_DNA-bd_sf"/>
</dbReference>
<protein>
    <submittedName>
        <fullName evidence="4">DeoR family transcriptional regulator</fullName>
    </submittedName>
</protein>
<gene>
    <name evidence="4" type="ORF">DYH56_03775</name>
</gene>
<dbReference type="InterPro" id="IPR036390">
    <property type="entry name" value="WH_DNA-bd_sf"/>
</dbReference>
<dbReference type="InterPro" id="IPR001034">
    <property type="entry name" value="DeoR_HTH"/>
</dbReference>
<keyword evidence="1" id="KW-0805">Transcription regulation</keyword>
<name>A0ABX9KJR8_9FUSO</name>
<accession>A0ABX9KJR8</accession>
<dbReference type="RefSeq" id="WP_114641527.1">
    <property type="nucleotide sequence ID" value="NZ_JAACIO010000004.1"/>
</dbReference>
<evidence type="ECO:0000313" key="5">
    <source>
        <dbReference type="Proteomes" id="UP000263486"/>
    </source>
</evidence>
<dbReference type="InterPro" id="IPR014036">
    <property type="entry name" value="DeoR-like_C"/>
</dbReference>